<keyword evidence="2" id="KW-0805">Transcription regulation</keyword>
<gene>
    <name evidence="6" type="ORF">H9Q79_16360</name>
</gene>
<dbReference type="Pfam" id="PF03466">
    <property type="entry name" value="LysR_substrate"/>
    <property type="match status" value="1"/>
</dbReference>
<keyword evidence="4" id="KW-0804">Transcription</keyword>
<dbReference type="EMBL" id="CP060635">
    <property type="protein sequence ID" value="QNM08426.1"/>
    <property type="molecule type" value="Genomic_DNA"/>
</dbReference>
<evidence type="ECO:0000256" key="3">
    <source>
        <dbReference type="ARBA" id="ARBA00023125"/>
    </source>
</evidence>
<dbReference type="SUPFAM" id="SSF46785">
    <property type="entry name" value="Winged helix' DNA-binding domain"/>
    <property type="match status" value="1"/>
</dbReference>
<evidence type="ECO:0000313" key="6">
    <source>
        <dbReference type="EMBL" id="QNM08426.1"/>
    </source>
</evidence>
<reference evidence="6 7" key="1">
    <citation type="submission" date="2020-08" db="EMBL/GenBank/DDBJ databases">
        <authorList>
            <person name="Liu C."/>
            <person name="Sun Q."/>
        </authorList>
    </citation>
    <scope>NUCLEOTIDE SEQUENCE [LARGE SCALE GENOMIC DNA]</scope>
    <source>
        <strain evidence="6 7">NSJ-29</strain>
    </source>
</reference>
<dbReference type="RefSeq" id="WP_249328748.1">
    <property type="nucleotide sequence ID" value="NZ_CP060635.1"/>
</dbReference>
<dbReference type="InterPro" id="IPR005119">
    <property type="entry name" value="LysR_subst-bd"/>
</dbReference>
<dbReference type="PROSITE" id="PS50931">
    <property type="entry name" value="HTH_LYSR"/>
    <property type="match status" value="1"/>
</dbReference>
<dbReference type="InterPro" id="IPR000847">
    <property type="entry name" value="LysR_HTH_N"/>
</dbReference>
<dbReference type="Gene3D" id="1.10.10.10">
    <property type="entry name" value="Winged helix-like DNA-binding domain superfamily/Winged helix DNA-binding domain"/>
    <property type="match status" value="1"/>
</dbReference>
<evidence type="ECO:0000256" key="4">
    <source>
        <dbReference type="ARBA" id="ARBA00023163"/>
    </source>
</evidence>
<name>A0A7G9GC94_9FIRM</name>
<dbReference type="PANTHER" id="PTHR30126:SF40">
    <property type="entry name" value="HTH-TYPE TRANSCRIPTIONAL REGULATOR GLTR"/>
    <property type="match status" value="1"/>
</dbReference>
<dbReference type="GO" id="GO:0000976">
    <property type="term" value="F:transcription cis-regulatory region binding"/>
    <property type="evidence" value="ECO:0007669"/>
    <property type="project" value="TreeGrafter"/>
</dbReference>
<dbReference type="InterPro" id="IPR036390">
    <property type="entry name" value="WH_DNA-bd_sf"/>
</dbReference>
<evidence type="ECO:0000256" key="1">
    <source>
        <dbReference type="ARBA" id="ARBA00009437"/>
    </source>
</evidence>
<comment type="similarity">
    <text evidence="1">Belongs to the LysR transcriptional regulatory family.</text>
</comment>
<dbReference type="InterPro" id="IPR036388">
    <property type="entry name" value="WH-like_DNA-bd_sf"/>
</dbReference>
<accession>A0A7G9GC94</accession>
<keyword evidence="7" id="KW-1185">Reference proteome</keyword>
<proteinExistence type="inferred from homology"/>
<evidence type="ECO:0000259" key="5">
    <source>
        <dbReference type="PROSITE" id="PS50931"/>
    </source>
</evidence>
<protein>
    <submittedName>
        <fullName evidence="6">LysR family transcriptional regulator</fullName>
    </submittedName>
</protein>
<evidence type="ECO:0000256" key="2">
    <source>
        <dbReference type="ARBA" id="ARBA00023015"/>
    </source>
</evidence>
<feature type="domain" description="HTH lysR-type" evidence="5">
    <location>
        <begin position="7"/>
        <end position="58"/>
    </location>
</feature>
<evidence type="ECO:0000313" key="7">
    <source>
        <dbReference type="Proteomes" id="UP000515860"/>
    </source>
</evidence>
<organism evidence="6 7">
    <name type="scientific">Wansuia hejianensis</name>
    <dbReference type="NCBI Taxonomy" id="2763667"/>
    <lineage>
        <taxon>Bacteria</taxon>
        <taxon>Bacillati</taxon>
        <taxon>Bacillota</taxon>
        <taxon>Clostridia</taxon>
        <taxon>Lachnospirales</taxon>
        <taxon>Lachnospiraceae</taxon>
        <taxon>Wansuia</taxon>
    </lineage>
</organism>
<dbReference type="Gene3D" id="3.40.190.10">
    <property type="entry name" value="Periplasmic binding protein-like II"/>
    <property type="match status" value="2"/>
</dbReference>
<dbReference type="GO" id="GO:0003700">
    <property type="term" value="F:DNA-binding transcription factor activity"/>
    <property type="evidence" value="ECO:0007669"/>
    <property type="project" value="InterPro"/>
</dbReference>
<sequence length="291" mass="34025">MLDFRTETFLCAARLLNFTRAAAELNITQPAVTQHIHYLEEYYHTKLFSLRGKKLLLTEQGEHLYQALTTIRNDELRLQNELNTIAKRKKPLSMGATMTVGEFMLPVPLSRLLRSHPDRKIRLSIDNTTKLLNMLREGTLDVAMIEGRFPKEEFDFLIWKQVEFIPVCSSRHHFREEPSIISDLFPETLILRESGSGTREILEFYLKDHDCDVDCFSGIQEITNMNAIRILTEEDCGITFLYESVVRDSIRRGAIRQIPLKDFHIVHNIVFIWRKNSIFSGEYQEIFRELS</sequence>
<dbReference type="AlphaFoldDB" id="A0A7G9GC94"/>
<dbReference type="Proteomes" id="UP000515860">
    <property type="component" value="Chromosome"/>
</dbReference>
<keyword evidence="3" id="KW-0238">DNA-binding</keyword>
<dbReference type="SUPFAM" id="SSF53850">
    <property type="entry name" value="Periplasmic binding protein-like II"/>
    <property type="match status" value="1"/>
</dbReference>
<dbReference type="Pfam" id="PF00126">
    <property type="entry name" value="HTH_1"/>
    <property type="match status" value="1"/>
</dbReference>
<dbReference type="PRINTS" id="PR00039">
    <property type="entry name" value="HTHLYSR"/>
</dbReference>
<dbReference type="KEGG" id="whj:H9Q79_16360"/>
<dbReference type="PANTHER" id="PTHR30126">
    <property type="entry name" value="HTH-TYPE TRANSCRIPTIONAL REGULATOR"/>
    <property type="match status" value="1"/>
</dbReference>